<dbReference type="InterPro" id="IPR038765">
    <property type="entry name" value="Papain-like_cys_pep_sf"/>
</dbReference>
<dbReference type="InterPro" id="IPR013783">
    <property type="entry name" value="Ig-like_fold"/>
</dbReference>
<feature type="region of interest" description="Disordered" evidence="1">
    <location>
        <begin position="75"/>
        <end position="94"/>
    </location>
</feature>
<dbReference type="Pfam" id="PF01841">
    <property type="entry name" value="Transglut_core"/>
    <property type="match status" value="1"/>
</dbReference>
<dbReference type="SUPFAM" id="SSF54001">
    <property type="entry name" value="Cysteine proteinases"/>
    <property type="match status" value="1"/>
</dbReference>
<sequence>MCLIGCISATNDTGVDNYKSIPTTSDIQQQDITPTTNTQNEIQTTNKAVESNKDPVASNVNENINIKMDVNTQTTNTNNTLKSNAKKTADSKTVKQAAQKDTTKVKVTDITSYPGKTVQLKAQITSSKTVNSGTVLFKINGITYGQTSVSNGIATMNYHISSSFKNPTYTITAIYQGNDKFSESRANGTLHLNNVTKTSVKVTSITSYPGKTVQLKAQINSNKAVNTGKVAFKINGKTIGTTNVKNSIATIKYTIPSSFKNPTYTITAVYGQYGEFKESKASGTLHLNNVTKTSVKITSITSYPGETIELKAQINCGKTVNTGKVAFKINGKTIGTTNVKNSVATIKYAIPSSFKNSKYILTAVYGQYGEFKEARANGTLHLNNVTKTSVKVTSITSYPGKTVQLKAQINSNKAVNTGKVAFKINGKTIGTTNVKNSIATIKYTIPSSFKNPTYTITAVYGQYGEFKESKASGTLHLNNVTKTSVKITSITSYPGETIELKAQINCGKTVNTGKVAFKINGKTIGTTNVKNSVATIKYAIPSSFKNSKYILTAVYGQYGEFKEARANGTLYLESSQYKEYLTATKRCDAHSSYFKSIVNSVTSKISGTYNKAVALFNYANNRLRYSSYYNTRYGSTQTCKQAFGNCCDMAHVVIALMRTAGIPARYNHATCYFNSGLVTGHVWAEVYVNGKWYKCDTTSAKNSFGVIRNWYKCGTIKKYKALPF</sequence>
<proteinExistence type="predicted"/>
<evidence type="ECO:0000313" key="3">
    <source>
        <dbReference type="EMBL" id="PWL08214.1"/>
    </source>
</evidence>
<dbReference type="PANTHER" id="PTHR33490">
    <property type="entry name" value="BLR5614 PROTEIN-RELATED"/>
    <property type="match status" value="1"/>
</dbReference>
<evidence type="ECO:0000259" key="2">
    <source>
        <dbReference type="SMART" id="SM00460"/>
    </source>
</evidence>
<dbReference type="Gene3D" id="3.10.620.30">
    <property type="match status" value="1"/>
</dbReference>
<feature type="domain" description="Transglutaminase-like" evidence="2">
    <location>
        <begin position="638"/>
        <end position="699"/>
    </location>
</feature>
<dbReference type="Gene3D" id="2.60.40.10">
    <property type="entry name" value="Immunoglobulins"/>
    <property type="match status" value="4"/>
</dbReference>
<dbReference type="EMBL" id="LWMS01000023">
    <property type="protein sequence ID" value="PWL08214.1"/>
    <property type="molecule type" value="Genomic_DNA"/>
</dbReference>
<dbReference type="Pfam" id="PF16640">
    <property type="entry name" value="Big_3_5"/>
    <property type="match status" value="1"/>
</dbReference>
<evidence type="ECO:0000256" key="1">
    <source>
        <dbReference type="SAM" id="MobiDB-lite"/>
    </source>
</evidence>
<dbReference type="Proteomes" id="UP000246004">
    <property type="component" value="Unassembled WGS sequence"/>
</dbReference>
<evidence type="ECO:0000313" key="4">
    <source>
        <dbReference type="Proteomes" id="UP000246004"/>
    </source>
</evidence>
<accession>A0A2V2BR57</accession>
<dbReference type="SMART" id="SM00460">
    <property type="entry name" value="TGc"/>
    <property type="match status" value="1"/>
</dbReference>
<dbReference type="AlphaFoldDB" id="A0A2V2BR57"/>
<dbReference type="RefSeq" id="WP_109582990.1">
    <property type="nucleotide sequence ID" value="NZ_LWMS01000023.1"/>
</dbReference>
<dbReference type="InterPro" id="IPR032109">
    <property type="entry name" value="Big_3_5"/>
</dbReference>
<protein>
    <submittedName>
        <fullName evidence="3">Transglutaminase-like superfamily protein</fullName>
    </submittedName>
</protein>
<organism evidence="3 4">
    <name type="scientific">Methanosphaera cuniculi</name>
    <dbReference type="NCBI Taxonomy" id="1077256"/>
    <lineage>
        <taxon>Archaea</taxon>
        <taxon>Methanobacteriati</taxon>
        <taxon>Methanobacteriota</taxon>
        <taxon>Methanomada group</taxon>
        <taxon>Methanobacteria</taxon>
        <taxon>Methanobacteriales</taxon>
        <taxon>Methanobacteriaceae</taxon>
        <taxon>Methanosphaera</taxon>
    </lineage>
</organism>
<gene>
    <name evidence="3" type="ORF">MSCUN_08890</name>
</gene>
<reference evidence="3 4" key="1">
    <citation type="submission" date="2016-04" db="EMBL/GenBank/DDBJ databases">
        <title>Genome sequence of Methanosphaera cuniculi DSM 4103.</title>
        <authorList>
            <person name="Poehlein A."/>
            <person name="Seedorf H."/>
            <person name="Daniel R."/>
        </authorList>
    </citation>
    <scope>NUCLEOTIDE SEQUENCE [LARGE SCALE GENOMIC DNA]</scope>
    <source>
        <strain evidence="3 4">DSM 4103</strain>
    </source>
</reference>
<comment type="caution">
    <text evidence="3">The sequence shown here is derived from an EMBL/GenBank/DDBJ whole genome shotgun (WGS) entry which is preliminary data.</text>
</comment>
<name>A0A2V2BR57_9EURY</name>
<dbReference type="InterPro" id="IPR002931">
    <property type="entry name" value="Transglutaminase-like"/>
</dbReference>